<dbReference type="Gene3D" id="3.30.565.60">
    <property type="match status" value="1"/>
</dbReference>
<dbReference type="InterPro" id="IPR038475">
    <property type="entry name" value="RecG_C_sf"/>
</dbReference>
<dbReference type="AlphaFoldDB" id="A0A486X9S5"/>
<feature type="domain" description="Schlafen AlbA-2" evidence="1">
    <location>
        <begin position="11"/>
        <end position="131"/>
    </location>
</feature>
<dbReference type="EMBL" id="CAAHDN010000004">
    <property type="protein sequence ID" value="VGM94706.1"/>
    <property type="molecule type" value="Genomic_DNA"/>
</dbReference>
<protein>
    <submittedName>
        <fullName evidence="2">Divergent AAA domain</fullName>
    </submittedName>
</protein>
<evidence type="ECO:0000259" key="1">
    <source>
        <dbReference type="Pfam" id="PF04326"/>
    </source>
</evidence>
<dbReference type="Gene3D" id="3.30.950.30">
    <property type="entry name" value="Schlafen, AAA domain"/>
    <property type="match status" value="1"/>
</dbReference>
<dbReference type="Pfam" id="PF13749">
    <property type="entry name" value="HATPase_c_4"/>
    <property type="match status" value="1"/>
</dbReference>
<dbReference type="PANTHER" id="PTHR30595">
    <property type="entry name" value="GLPR-RELATED TRANSCRIPTIONAL REPRESSOR"/>
    <property type="match status" value="1"/>
</dbReference>
<dbReference type="InterPro" id="IPR038461">
    <property type="entry name" value="Schlafen_AlbA_2_dom_sf"/>
</dbReference>
<accession>A0A486X9S5</accession>
<organism evidence="2">
    <name type="scientific">uncultured Avibacterium sp</name>
    <dbReference type="NCBI Taxonomy" id="1936169"/>
    <lineage>
        <taxon>Bacteria</taxon>
        <taxon>Pseudomonadati</taxon>
        <taxon>Pseudomonadota</taxon>
        <taxon>Gammaproteobacteria</taxon>
        <taxon>Pasteurellales</taxon>
        <taxon>Pasteurellaceae</taxon>
        <taxon>Avibacterium</taxon>
        <taxon>environmental samples</taxon>
    </lineage>
</organism>
<name>A0A486X9S5_9PAST</name>
<dbReference type="PANTHER" id="PTHR30595:SF6">
    <property type="entry name" value="SCHLAFEN ALBA-2 DOMAIN-CONTAINING PROTEIN"/>
    <property type="match status" value="1"/>
</dbReference>
<dbReference type="Pfam" id="PF04326">
    <property type="entry name" value="SLFN_AlbA_2"/>
    <property type="match status" value="1"/>
</dbReference>
<sequence length="541" mass="62333">MQLDQLLQQSENELIEFKEAKNQFDDDKLGKYCSALANEANLHKKTYAFLILGVSNDKSIVGTQYCSGKNSFNEIKKKLADSLSERFTIQEIQEEYVDKKRVLIFKIPAAPKGIPIAWKGHYYAREGESLSPLGLEKIERVRLQNQLHDWSSEIVSNADLDDLDPQAILVARKNFIVKNPKFSKEIESWDDITFLNKAKLTIKGKITRASILLLGKEEAESLINPASATITWILKNEQGSEMDYEHFSCPLLLNVDKVFDKVRNLKYRYIKNGNLFPEEVEQYDPYIIREALHNAIAHQDYELGGKITLVEFQNSKLYFTNSGRFIPQSIETVLSENAPENRYRNRFLANAMVNLNMIDTIGSGIRKMFTIQKERFFPLPEYQLSDQKVQVCIVGKVLDIAYAQKLASSPDLSLEDIVLLDKVQKKLPISDQAAKHLKSKKLIEGRRPNYYISASIAQTSDEEVTYIHQKGLNDKYYQKLIIEYLTQFKTAERKDFDRLLLDKLPSILDEKQKYHKVKNLLQSLKNKGVINSENRIWKLSS</sequence>
<proteinExistence type="predicted"/>
<dbReference type="InterPro" id="IPR007421">
    <property type="entry name" value="Schlafen_AlbA_2_dom"/>
</dbReference>
<gene>
    <name evidence="2" type="ORF">NCTC4101_00045</name>
</gene>
<evidence type="ECO:0000313" key="2">
    <source>
        <dbReference type="EMBL" id="VGM94706.1"/>
    </source>
</evidence>
<reference evidence="2" key="1">
    <citation type="submission" date="2019-03" db="EMBL/GenBank/DDBJ databases">
        <authorList>
            <consortium name="Pathogen Informatics"/>
        </authorList>
    </citation>
    <scope>NUCLEOTIDE SEQUENCE</scope>
    <source>
        <strain evidence="2">Unknown</strain>
    </source>
</reference>